<dbReference type="GO" id="GO:0080120">
    <property type="term" value="P:CAAX-box protein maturation"/>
    <property type="evidence" value="ECO:0007669"/>
    <property type="project" value="UniProtKB-ARBA"/>
</dbReference>
<dbReference type="PANTHER" id="PTHR39430:SF1">
    <property type="entry name" value="PROTEASE"/>
    <property type="match status" value="1"/>
</dbReference>
<gene>
    <name evidence="3" type="ORF">A4H97_17915</name>
</gene>
<accession>A0A1V9DY58</accession>
<dbReference type="EMBL" id="LVXG01000082">
    <property type="protein sequence ID" value="OQP38605.1"/>
    <property type="molecule type" value="Genomic_DNA"/>
</dbReference>
<proteinExistence type="predicted"/>
<evidence type="ECO:0000256" key="1">
    <source>
        <dbReference type="SAM" id="Phobius"/>
    </source>
</evidence>
<feature type="transmembrane region" description="Helical" evidence="1">
    <location>
        <begin position="89"/>
        <end position="109"/>
    </location>
</feature>
<feature type="transmembrane region" description="Helical" evidence="1">
    <location>
        <begin position="177"/>
        <end position="196"/>
    </location>
</feature>
<feature type="transmembrane region" description="Helical" evidence="1">
    <location>
        <begin position="129"/>
        <end position="146"/>
    </location>
</feature>
<organism evidence="3 4">
    <name type="scientific">Niastella yeongjuensis</name>
    <dbReference type="NCBI Taxonomy" id="354355"/>
    <lineage>
        <taxon>Bacteria</taxon>
        <taxon>Pseudomonadati</taxon>
        <taxon>Bacteroidota</taxon>
        <taxon>Chitinophagia</taxon>
        <taxon>Chitinophagales</taxon>
        <taxon>Chitinophagaceae</taxon>
        <taxon>Niastella</taxon>
    </lineage>
</organism>
<keyword evidence="1" id="KW-0472">Membrane</keyword>
<keyword evidence="1" id="KW-1133">Transmembrane helix</keyword>
<feature type="transmembrane region" description="Helical" evidence="1">
    <location>
        <begin position="6"/>
        <end position="24"/>
    </location>
</feature>
<sequence length="197" mass="22864">MPHVAGLPMIIYPPVILLITYLYLRYYKQTFADIGFRWKDLSWRAMIIGSMLGVIWGLVLYFILGPLILKLTGLPPANLSDFEGIRHNQNQFFGLLMIAWLLVIPYEEIIFRGLILTLLRRSFGNTRRGFWMAGIIQSILFTAYHFQEGGSALISIFIGAILMLALYKLFKGNLWYLIFFHATYDTVMLTLFRYGYL</sequence>
<feature type="transmembrane region" description="Helical" evidence="1">
    <location>
        <begin position="45"/>
        <end position="69"/>
    </location>
</feature>
<name>A0A1V9DY58_9BACT</name>
<dbReference type="GO" id="GO:0004175">
    <property type="term" value="F:endopeptidase activity"/>
    <property type="evidence" value="ECO:0007669"/>
    <property type="project" value="UniProtKB-ARBA"/>
</dbReference>
<keyword evidence="4" id="KW-1185">Reference proteome</keyword>
<feature type="domain" description="CAAX prenyl protease 2/Lysostaphin resistance protein A-like" evidence="2">
    <location>
        <begin position="92"/>
        <end position="186"/>
    </location>
</feature>
<comment type="caution">
    <text evidence="3">The sequence shown here is derived from an EMBL/GenBank/DDBJ whole genome shotgun (WGS) entry which is preliminary data.</text>
</comment>
<protein>
    <recommendedName>
        <fullName evidence="2">CAAX prenyl protease 2/Lysostaphin resistance protein A-like domain-containing protein</fullName>
    </recommendedName>
</protein>
<evidence type="ECO:0000313" key="4">
    <source>
        <dbReference type="Proteomes" id="UP000192610"/>
    </source>
</evidence>
<dbReference type="InterPro" id="IPR003675">
    <property type="entry name" value="Rce1/LyrA-like_dom"/>
</dbReference>
<dbReference type="AlphaFoldDB" id="A0A1V9DY58"/>
<reference evidence="4" key="1">
    <citation type="submission" date="2016-04" db="EMBL/GenBank/DDBJ databases">
        <authorList>
            <person name="Chen L."/>
            <person name="Zhuang W."/>
            <person name="Wang G."/>
        </authorList>
    </citation>
    <scope>NUCLEOTIDE SEQUENCE [LARGE SCALE GENOMIC DNA]</scope>
    <source>
        <strain evidence="4">17621</strain>
    </source>
</reference>
<keyword evidence="1" id="KW-0812">Transmembrane</keyword>
<dbReference type="Proteomes" id="UP000192610">
    <property type="component" value="Unassembled WGS sequence"/>
</dbReference>
<feature type="transmembrane region" description="Helical" evidence="1">
    <location>
        <begin position="152"/>
        <end position="170"/>
    </location>
</feature>
<evidence type="ECO:0000259" key="2">
    <source>
        <dbReference type="Pfam" id="PF02517"/>
    </source>
</evidence>
<dbReference type="PANTHER" id="PTHR39430">
    <property type="entry name" value="MEMBRANE-ASSOCIATED PROTEASE-RELATED"/>
    <property type="match status" value="1"/>
</dbReference>
<evidence type="ECO:0000313" key="3">
    <source>
        <dbReference type="EMBL" id="OQP38605.1"/>
    </source>
</evidence>
<dbReference type="Pfam" id="PF02517">
    <property type="entry name" value="Rce1-like"/>
    <property type="match status" value="1"/>
</dbReference>
<dbReference type="STRING" id="354355.SAMN05660816_02820"/>